<dbReference type="InterPro" id="IPR050179">
    <property type="entry name" value="Trans_hexapeptide_repeat"/>
</dbReference>
<keyword evidence="2" id="KW-1133">Transmembrane helix</keyword>
<dbReference type="SUPFAM" id="SSF51161">
    <property type="entry name" value="Trimeric LpxA-like enzymes"/>
    <property type="match status" value="2"/>
</dbReference>
<dbReference type="Pfam" id="PF14602">
    <property type="entry name" value="Hexapep_2"/>
    <property type="match status" value="1"/>
</dbReference>
<dbReference type="Proteomes" id="UP000184428">
    <property type="component" value="Unassembled WGS sequence"/>
</dbReference>
<feature type="non-terminal residue" evidence="3">
    <location>
        <position position="1"/>
    </location>
</feature>
<evidence type="ECO:0008006" key="5">
    <source>
        <dbReference type="Google" id="ProtNLM"/>
    </source>
</evidence>
<name>A0A1M7UNL9_9ACTN</name>
<feature type="transmembrane region" description="Helical" evidence="2">
    <location>
        <begin position="364"/>
        <end position="382"/>
    </location>
</feature>
<dbReference type="NCBIfam" id="TIGR02353">
    <property type="entry name" value="NRPS_term_dom"/>
    <property type="match status" value="1"/>
</dbReference>
<feature type="region of interest" description="Disordered" evidence="1">
    <location>
        <begin position="792"/>
        <end position="855"/>
    </location>
</feature>
<gene>
    <name evidence="3" type="ORF">SAMN05660350_03620</name>
</gene>
<dbReference type="InterPro" id="IPR001451">
    <property type="entry name" value="Hexapep"/>
</dbReference>
<dbReference type="InterPro" id="IPR012728">
    <property type="entry name" value="Pls/PosA_C"/>
</dbReference>
<dbReference type="Gene3D" id="1.10.1200.10">
    <property type="entry name" value="ACP-like"/>
    <property type="match status" value="1"/>
</dbReference>
<dbReference type="InterPro" id="IPR011004">
    <property type="entry name" value="Trimer_LpxA-like_sf"/>
</dbReference>
<dbReference type="Gene3D" id="2.160.10.10">
    <property type="entry name" value="Hexapeptide repeat proteins"/>
    <property type="match status" value="2"/>
</dbReference>
<dbReference type="PANTHER" id="PTHR43300">
    <property type="entry name" value="ACETYLTRANSFERASE"/>
    <property type="match status" value="1"/>
</dbReference>
<evidence type="ECO:0000256" key="2">
    <source>
        <dbReference type="SAM" id="Phobius"/>
    </source>
</evidence>
<accession>A0A1M7UNL9</accession>
<evidence type="ECO:0000313" key="3">
    <source>
        <dbReference type="EMBL" id="SHN84569.1"/>
    </source>
</evidence>
<feature type="transmembrane region" description="Helical" evidence="2">
    <location>
        <begin position="576"/>
        <end position="598"/>
    </location>
</feature>
<dbReference type="EMBL" id="FRDM01000023">
    <property type="protein sequence ID" value="SHN84569.1"/>
    <property type="molecule type" value="Genomic_DNA"/>
</dbReference>
<feature type="transmembrane region" description="Helical" evidence="2">
    <location>
        <begin position="114"/>
        <end position="136"/>
    </location>
</feature>
<proteinExistence type="predicted"/>
<feature type="transmembrane region" description="Helical" evidence="2">
    <location>
        <begin position="72"/>
        <end position="102"/>
    </location>
</feature>
<sequence length="855" mass="92990">ADSMVMARFCARVRKQADLPAVSIKDVYAHPTLRGLAAAVAESAPAVAEPAVGTAAPEAPARTVRRATGVEYVLCGVMQVLIFLAYSCVSTLVFIRGFVWILDGGTLLHDYLRAVVFGTATTVGLCVFPILAKWVLIGRWKPQQIPIWSLAYVRFWLVKTLIRSNPLVLLTGGRSHTSSSSPLHVLYLKALGAKIGRGVAIYSRNVPVCTDLLTIGDGTVIRKDSFFNCYRAHDGVIETGPVTLGAHVFVGEATVLDIGTAMGDEAQLGHASALHAGQSVPAGEHWHGSPAQPATVDYRGVEEVDLGTARRFVYGLTQVLSSLVVTVPLGVGALAFLTIAFPWIAALLEPGEAAYTQWGFYQDVLVTSTVIFFGFLLVGLLVQVTVPRVLNLFIEPDRVYPLYGFHYSVHRGIARLTNSRFLAFFFGDSSYIVHYLRALGYDLSAVLQTGSNFGSLITHETPFMAKVGRGTMIACGLSLMNAEFSSSSFKLARTEIGAHNFLGNHVVYPSQGRTGENCLLATKLQVPVDGEVRHDVGLLGSPAFEIPRTVARDARIGQVTPEEVQRRLTAKNRHNLVSMALYLLVRWFYAVLITVLTASTLELYSLYGASVVALFNAVLLVVGVTYWVLVERSVAWMTALRPDGVSIYDRAFWRHERFWKVPATRYVQVFNGTPFKNIVSRGLGVRVGKRVFDDGCAIIEKTFATIGDDCTLNVRTLLQSHSQEDGGFKSDRITIGSRCTLGVGAYVHYGTTIGDDAILAADTFLMKGEQVPPGEHWAGNPAVERPPFPALLATSTPAPIPRPRDAAPTERPSLSVEELMTLFREDGTPGPSSAVPLPRRSGRHRATQRHLAGSR</sequence>
<protein>
    <recommendedName>
        <fullName evidence="5">Carrier domain-containing protein</fullName>
    </recommendedName>
</protein>
<keyword evidence="2" id="KW-0812">Transmembrane</keyword>
<evidence type="ECO:0000313" key="4">
    <source>
        <dbReference type="Proteomes" id="UP000184428"/>
    </source>
</evidence>
<feature type="transmembrane region" description="Helical" evidence="2">
    <location>
        <begin position="604"/>
        <end position="629"/>
    </location>
</feature>
<feature type="transmembrane region" description="Helical" evidence="2">
    <location>
        <begin position="319"/>
        <end position="344"/>
    </location>
</feature>
<keyword evidence="2" id="KW-0472">Membrane</keyword>
<evidence type="ECO:0000256" key="1">
    <source>
        <dbReference type="SAM" id="MobiDB-lite"/>
    </source>
</evidence>
<organism evidence="3 4">
    <name type="scientific">Geodermatophilus obscurus</name>
    <dbReference type="NCBI Taxonomy" id="1861"/>
    <lineage>
        <taxon>Bacteria</taxon>
        <taxon>Bacillati</taxon>
        <taxon>Actinomycetota</taxon>
        <taxon>Actinomycetes</taxon>
        <taxon>Geodermatophilales</taxon>
        <taxon>Geodermatophilaceae</taxon>
        <taxon>Geodermatophilus</taxon>
    </lineage>
</organism>
<dbReference type="OrthoDB" id="2472181at2"/>
<dbReference type="InterPro" id="IPR036736">
    <property type="entry name" value="ACP-like_sf"/>
</dbReference>
<dbReference type="AlphaFoldDB" id="A0A1M7UNL9"/>
<reference evidence="3 4" key="1">
    <citation type="submission" date="2016-12" db="EMBL/GenBank/DDBJ databases">
        <authorList>
            <person name="Song W.-J."/>
            <person name="Kurnit D.M."/>
        </authorList>
    </citation>
    <scope>NUCLEOTIDE SEQUENCE [LARGE SCALE GENOMIC DNA]</scope>
    <source>
        <strain evidence="3 4">DSM 43162</strain>
    </source>
</reference>
<dbReference type="RefSeq" id="WP_083606413.1">
    <property type="nucleotide sequence ID" value="NZ_FRDM01000023.1"/>
</dbReference>
<dbReference type="PANTHER" id="PTHR43300:SF11">
    <property type="entry name" value="ACETYLTRANSFERASE RV3034C-RELATED"/>
    <property type="match status" value="1"/>
</dbReference>